<feature type="signal peptide" evidence="1">
    <location>
        <begin position="1"/>
        <end position="36"/>
    </location>
</feature>
<dbReference type="AlphaFoldDB" id="A0A9D3X2K8"/>
<keyword evidence="1" id="KW-0732">Signal</keyword>
<reference evidence="2" key="1">
    <citation type="submission" date="2021-09" db="EMBL/GenBank/DDBJ databases">
        <title>The genome of Mauremys mutica provides insights into the evolution of semi-aquatic lifestyle.</title>
        <authorList>
            <person name="Gong S."/>
            <person name="Gao Y."/>
        </authorList>
    </citation>
    <scope>NUCLEOTIDE SEQUENCE</scope>
    <source>
        <strain evidence="2">MM-2020</strain>
        <tissue evidence="2">Muscle</tissue>
    </source>
</reference>
<proteinExistence type="predicted"/>
<keyword evidence="3" id="KW-1185">Reference proteome</keyword>
<feature type="chain" id="PRO_5038789217" evidence="1">
    <location>
        <begin position="37"/>
        <end position="79"/>
    </location>
</feature>
<sequence length="79" mass="8270">MSRTRGLPGIPQASRLPQRPLLLLLSLAAAAAAARAQSQLRDPAPPRQLQLLLLLSVPPNSAQCFRASDSASVGSQGFP</sequence>
<protein>
    <submittedName>
        <fullName evidence="2">Uncharacterized protein</fullName>
    </submittedName>
</protein>
<evidence type="ECO:0000313" key="3">
    <source>
        <dbReference type="Proteomes" id="UP000827986"/>
    </source>
</evidence>
<name>A0A9D3X2K8_9SAUR</name>
<evidence type="ECO:0000313" key="2">
    <source>
        <dbReference type="EMBL" id="KAH1172654.1"/>
    </source>
</evidence>
<comment type="caution">
    <text evidence="2">The sequence shown here is derived from an EMBL/GenBank/DDBJ whole genome shotgun (WGS) entry which is preliminary data.</text>
</comment>
<organism evidence="2 3">
    <name type="scientific">Mauremys mutica</name>
    <name type="common">yellowpond turtle</name>
    <dbReference type="NCBI Taxonomy" id="74926"/>
    <lineage>
        <taxon>Eukaryota</taxon>
        <taxon>Metazoa</taxon>
        <taxon>Chordata</taxon>
        <taxon>Craniata</taxon>
        <taxon>Vertebrata</taxon>
        <taxon>Euteleostomi</taxon>
        <taxon>Archelosauria</taxon>
        <taxon>Testudinata</taxon>
        <taxon>Testudines</taxon>
        <taxon>Cryptodira</taxon>
        <taxon>Durocryptodira</taxon>
        <taxon>Testudinoidea</taxon>
        <taxon>Geoemydidae</taxon>
        <taxon>Geoemydinae</taxon>
        <taxon>Mauremys</taxon>
    </lineage>
</organism>
<evidence type="ECO:0000256" key="1">
    <source>
        <dbReference type="SAM" id="SignalP"/>
    </source>
</evidence>
<dbReference type="EMBL" id="JAHDVG010000482">
    <property type="protein sequence ID" value="KAH1172654.1"/>
    <property type="molecule type" value="Genomic_DNA"/>
</dbReference>
<accession>A0A9D3X2K8</accession>
<gene>
    <name evidence="2" type="ORF">KIL84_016493</name>
</gene>
<dbReference type="Proteomes" id="UP000827986">
    <property type="component" value="Unassembled WGS sequence"/>
</dbReference>